<dbReference type="Proteomes" id="UP000058857">
    <property type="component" value="Chromosome 1"/>
</dbReference>
<dbReference type="PATRIC" id="fig|280505.15.peg.796"/>
<evidence type="ECO:0000313" key="2">
    <source>
        <dbReference type="Proteomes" id="UP000058857"/>
    </source>
</evidence>
<reference evidence="1 2" key="1">
    <citation type="journal article" date="2015" name="PLoS Negl. Trop. Dis.">
        <title>Distribution of Plasmids in Distinct Leptospira Pathogenic Species.</title>
        <authorList>
            <person name="Wang Y."/>
            <person name="Zhuang X."/>
            <person name="Zhong Y."/>
            <person name="Zhang C."/>
            <person name="Zhang Y."/>
            <person name="Zeng L."/>
            <person name="Zhu Y."/>
            <person name="He P."/>
            <person name="Dong K."/>
            <person name="Pal U."/>
            <person name="Guo X."/>
            <person name="Qin J."/>
        </authorList>
    </citation>
    <scope>NUCLEOTIDE SEQUENCE [LARGE SCALE GENOMIC DNA]</scope>
    <source>
        <strain evidence="1 2">56604</strain>
    </source>
</reference>
<dbReference type="AlphaFoldDB" id="A0A0S2INA8"/>
<name>A0A0S2INA8_LEPBO</name>
<protein>
    <submittedName>
        <fullName evidence="1">Uncharacterized protein</fullName>
    </submittedName>
</protein>
<dbReference type="EMBL" id="CP012029">
    <property type="protein sequence ID" value="ALO25146.1"/>
    <property type="molecule type" value="Genomic_DNA"/>
</dbReference>
<evidence type="ECO:0000313" key="1">
    <source>
        <dbReference type="EMBL" id="ALO25146.1"/>
    </source>
</evidence>
<accession>A0A0S2INA8</accession>
<sequence length="37" mass="4433">MSLEHDTMMSLFQKLENVDLLQKNRIRCDFMRTSTSL</sequence>
<gene>
    <name evidence="1" type="ORF">LBBP_00820</name>
</gene>
<proteinExistence type="predicted"/>
<organism evidence="1">
    <name type="scientific">Leptospira borgpetersenii serovar Ballum</name>
    <dbReference type="NCBI Taxonomy" id="280505"/>
    <lineage>
        <taxon>Bacteria</taxon>
        <taxon>Pseudomonadati</taxon>
        <taxon>Spirochaetota</taxon>
        <taxon>Spirochaetia</taxon>
        <taxon>Leptospirales</taxon>
        <taxon>Leptospiraceae</taxon>
        <taxon>Leptospira</taxon>
    </lineage>
</organism>